<dbReference type="InterPro" id="IPR013785">
    <property type="entry name" value="Aldolase_TIM"/>
</dbReference>
<dbReference type="PANTHER" id="PTHR43726">
    <property type="entry name" value="3-METHYLORNITHINE SYNTHASE"/>
    <property type="match status" value="1"/>
</dbReference>
<dbReference type="PANTHER" id="PTHR43726:SF1">
    <property type="entry name" value="BIOTIN SYNTHASE"/>
    <property type="match status" value="1"/>
</dbReference>
<evidence type="ECO:0000313" key="6">
    <source>
        <dbReference type="EMBL" id="KKU39960.1"/>
    </source>
</evidence>
<protein>
    <submittedName>
        <fullName evidence="6">Biotin synthase</fullName>
    </submittedName>
</protein>
<accession>A0A0G1T3E0</accession>
<dbReference type="InterPro" id="IPR006638">
    <property type="entry name" value="Elp3/MiaA/NifB-like_rSAM"/>
</dbReference>
<comment type="caution">
    <text evidence="6">The sequence shown here is derived from an EMBL/GenBank/DDBJ whole genome shotgun (WGS) entry which is preliminary data.</text>
</comment>
<keyword evidence="1" id="KW-0949">S-adenosyl-L-methionine</keyword>
<gene>
    <name evidence="6" type="ORF">UX55_C0020G0003</name>
</gene>
<dbReference type="PROSITE" id="PS51918">
    <property type="entry name" value="RADICAL_SAM"/>
    <property type="match status" value="1"/>
</dbReference>
<evidence type="ECO:0000259" key="5">
    <source>
        <dbReference type="PROSITE" id="PS51918"/>
    </source>
</evidence>
<feature type="domain" description="Radical SAM core" evidence="5">
    <location>
        <begin position="35"/>
        <end position="279"/>
    </location>
</feature>
<evidence type="ECO:0000256" key="1">
    <source>
        <dbReference type="ARBA" id="ARBA00022691"/>
    </source>
</evidence>
<organism evidence="6 7">
    <name type="scientific">Candidatus Azambacteria bacterium GW2011_GWE2_46_45</name>
    <dbReference type="NCBI Taxonomy" id="1618625"/>
    <lineage>
        <taxon>Bacteria</taxon>
        <taxon>Candidatus Azamiibacteriota</taxon>
    </lineage>
</organism>
<dbReference type="InterPro" id="IPR007197">
    <property type="entry name" value="rSAM"/>
</dbReference>
<dbReference type="AlphaFoldDB" id="A0A0G1T3E0"/>
<keyword evidence="2" id="KW-0479">Metal-binding</keyword>
<dbReference type="InterPro" id="IPR034422">
    <property type="entry name" value="HydE/PylB-like"/>
</dbReference>
<sequence>MERAEIVRWLKENNPEKLQELYSMACSVKRRVLKNTVCVHGIIEFSNYCFGGRESGEKYRNDGCLYCGLRGGNSNLVRYRMRPEDIVSLAVYAANELGFKMLVLQSGIDFYYSTETLTEIIKEIRRQARVLIFLSIGERTRIDYQKLWDAGARGMLFRFETSDTLLYAALHPGGKLENRLKHLRLMKEIGFILASGPMLGIPSPWPEKIPDQTLESIADDILLMKDLGVKMATLGPYVQAPDAVLGRLRPEVKHGDAELVLKVIALTRLTMPGVRIPCTTALEAVGRETVGIENIRRQAIKAGATAFMPSLTPPEFFQHYRLYKGKNEGCFMSRKTMNDLLKVIRGEKSELCASFGKKSELSSDDLVKKNFRLTRKKFFPCWRKRKRVAKPTRFKL</sequence>
<keyword evidence="3" id="KW-0408">Iron</keyword>
<dbReference type="SMART" id="SM00729">
    <property type="entry name" value="Elp3"/>
    <property type="match status" value="1"/>
</dbReference>
<evidence type="ECO:0000313" key="7">
    <source>
        <dbReference type="Proteomes" id="UP000034202"/>
    </source>
</evidence>
<evidence type="ECO:0000256" key="4">
    <source>
        <dbReference type="ARBA" id="ARBA00023014"/>
    </source>
</evidence>
<proteinExistence type="predicted"/>
<dbReference type="SFLD" id="SFLDG01060">
    <property type="entry name" value="BATS_domain_containing"/>
    <property type="match status" value="1"/>
</dbReference>
<dbReference type="SFLD" id="SFLDG01280">
    <property type="entry name" value="HydE/PylB-like"/>
    <property type="match status" value="1"/>
</dbReference>
<dbReference type="GO" id="GO:0051536">
    <property type="term" value="F:iron-sulfur cluster binding"/>
    <property type="evidence" value="ECO:0007669"/>
    <property type="project" value="UniProtKB-KW"/>
</dbReference>
<keyword evidence="4" id="KW-0411">Iron-sulfur</keyword>
<dbReference type="Proteomes" id="UP000034202">
    <property type="component" value="Unassembled WGS sequence"/>
</dbReference>
<dbReference type="Gene3D" id="3.20.20.70">
    <property type="entry name" value="Aldolase class I"/>
    <property type="match status" value="1"/>
</dbReference>
<dbReference type="GO" id="GO:0046872">
    <property type="term" value="F:metal ion binding"/>
    <property type="evidence" value="ECO:0007669"/>
    <property type="project" value="UniProtKB-KW"/>
</dbReference>
<dbReference type="SFLD" id="SFLDS00029">
    <property type="entry name" value="Radical_SAM"/>
    <property type="match status" value="1"/>
</dbReference>
<dbReference type="Pfam" id="PF04055">
    <property type="entry name" value="Radical_SAM"/>
    <property type="match status" value="1"/>
</dbReference>
<evidence type="ECO:0000256" key="2">
    <source>
        <dbReference type="ARBA" id="ARBA00022723"/>
    </source>
</evidence>
<dbReference type="EMBL" id="LCMQ01000020">
    <property type="protein sequence ID" value="KKU39960.1"/>
    <property type="molecule type" value="Genomic_DNA"/>
</dbReference>
<evidence type="ECO:0000256" key="3">
    <source>
        <dbReference type="ARBA" id="ARBA00023004"/>
    </source>
</evidence>
<dbReference type="InterPro" id="IPR058240">
    <property type="entry name" value="rSAM_sf"/>
</dbReference>
<dbReference type="GO" id="GO:0016740">
    <property type="term" value="F:transferase activity"/>
    <property type="evidence" value="ECO:0007669"/>
    <property type="project" value="TreeGrafter"/>
</dbReference>
<dbReference type="SUPFAM" id="SSF102114">
    <property type="entry name" value="Radical SAM enzymes"/>
    <property type="match status" value="1"/>
</dbReference>
<name>A0A0G1T3E0_9BACT</name>
<reference evidence="6 7" key="1">
    <citation type="journal article" date="2015" name="Nature">
        <title>rRNA introns, odd ribosomes, and small enigmatic genomes across a large radiation of phyla.</title>
        <authorList>
            <person name="Brown C.T."/>
            <person name="Hug L.A."/>
            <person name="Thomas B.C."/>
            <person name="Sharon I."/>
            <person name="Castelle C.J."/>
            <person name="Singh A."/>
            <person name="Wilkins M.J."/>
            <person name="Williams K.H."/>
            <person name="Banfield J.F."/>
        </authorList>
    </citation>
    <scope>NUCLEOTIDE SEQUENCE [LARGE SCALE GENOMIC DNA]</scope>
</reference>